<dbReference type="InterPro" id="IPR056463">
    <property type="entry name" value="DUF7373_C"/>
</dbReference>
<feature type="compositionally biased region" description="Low complexity" evidence="1">
    <location>
        <begin position="31"/>
        <end position="51"/>
    </location>
</feature>
<dbReference type="RefSeq" id="WP_168544488.1">
    <property type="nucleotide sequence ID" value="NZ_BAAAKS010000002.1"/>
</dbReference>
<sequence length="391" mass="40300">MSSKLVAGLVVGCAALVAACSTTTAGEAVVAGPSPSSAAPSAADPTVTVPAGLDTGTFPTTARTVPATSVSRWVAEGNRMGDDALIQTDAVDPRLVVGGAALRSFPVLPISAIEDGVRSRVPDATADVFVANNLRVGMSTTRGDRLENPTVALRMGIYRFDTPQIALKVVESIRTATAAARPVAITGTPNVLSSEFKPGTVDSYVAEGPFVLNISGTGPTTADGAQFVTKAYPLELAKLRAFSPTPIEAMPNIAVDRDGIVSRTLPVDASVPLPEIQTGGFAYNSLLHRLPDLTKTATYQNAGIDLIGMAGSVVYRTRDAAAATAMVEAAASKNPPVDGIPQLPAVKCMTSGTLTFCWSAVGRYAASVNDKNPTVARQKAAAQYTILATTR</sequence>
<feature type="domain" description="DUF7373" evidence="3">
    <location>
        <begin position="74"/>
        <end position="253"/>
    </location>
</feature>
<feature type="chain" id="PRO_5038907509" evidence="2">
    <location>
        <begin position="26"/>
        <end position="391"/>
    </location>
</feature>
<evidence type="ECO:0000256" key="1">
    <source>
        <dbReference type="SAM" id="MobiDB-lite"/>
    </source>
</evidence>
<dbReference type="Pfam" id="PF24088">
    <property type="entry name" value="DUF7373"/>
    <property type="match status" value="1"/>
</dbReference>
<dbReference type="EMBL" id="JAAXOQ010000003">
    <property type="protein sequence ID" value="NKY17377.1"/>
    <property type="molecule type" value="Genomic_DNA"/>
</dbReference>
<dbReference type="Proteomes" id="UP000582646">
    <property type="component" value="Unassembled WGS sequence"/>
</dbReference>
<keyword evidence="6" id="KW-1185">Reference proteome</keyword>
<evidence type="ECO:0000313" key="5">
    <source>
        <dbReference type="EMBL" id="NKY17377.1"/>
    </source>
</evidence>
<feature type="region of interest" description="Disordered" evidence="1">
    <location>
        <begin position="31"/>
        <end position="62"/>
    </location>
</feature>
<feature type="domain" description="DUF7373" evidence="4">
    <location>
        <begin position="276"/>
        <end position="388"/>
    </location>
</feature>
<evidence type="ECO:0000313" key="6">
    <source>
        <dbReference type="Proteomes" id="UP000582646"/>
    </source>
</evidence>
<proteinExistence type="predicted"/>
<evidence type="ECO:0000256" key="2">
    <source>
        <dbReference type="SAM" id="SignalP"/>
    </source>
</evidence>
<name>A0A846WW60_9ACTN</name>
<dbReference type="InterPro" id="IPR055797">
    <property type="entry name" value="DUF7373"/>
</dbReference>
<reference evidence="5 6" key="1">
    <citation type="submission" date="2020-04" db="EMBL/GenBank/DDBJ databases">
        <title>MicrobeNet Type strains.</title>
        <authorList>
            <person name="Nicholson A.C."/>
        </authorList>
    </citation>
    <scope>NUCLEOTIDE SEQUENCE [LARGE SCALE GENOMIC DNA]</scope>
    <source>
        <strain evidence="5 6">DSM 44113</strain>
    </source>
</reference>
<accession>A0A846WW60</accession>
<organism evidence="5 6">
    <name type="scientific">Tsukamurella spumae</name>
    <dbReference type="NCBI Taxonomy" id="44753"/>
    <lineage>
        <taxon>Bacteria</taxon>
        <taxon>Bacillati</taxon>
        <taxon>Actinomycetota</taxon>
        <taxon>Actinomycetes</taxon>
        <taxon>Mycobacteriales</taxon>
        <taxon>Tsukamurellaceae</taxon>
        <taxon>Tsukamurella</taxon>
    </lineage>
</organism>
<gene>
    <name evidence="5" type="ORF">HF999_03160</name>
</gene>
<dbReference type="PROSITE" id="PS51257">
    <property type="entry name" value="PROKAR_LIPOPROTEIN"/>
    <property type="match status" value="1"/>
</dbReference>
<protein>
    <submittedName>
        <fullName evidence="5">Uncharacterized protein</fullName>
    </submittedName>
</protein>
<dbReference type="AlphaFoldDB" id="A0A846WW60"/>
<evidence type="ECO:0000259" key="3">
    <source>
        <dbReference type="Pfam" id="PF24088"/>
    </source>
</evidence>
<evidence type="ECO:0000259" key="4">
    <source>
        <dbReference type="Pfam" id="PF24092"/>
    </source>
</evidence>
<feature type="signal peptide" evidence="2">
    <location>
        <begin position="1"/>
        <end position="25"/>
    </location>
</feature>
<comment type="caution">
    <text evidence="5">The sequence shown here is derived from an EMBL/GenBank/DDBJ whole genome shotgun (WGS) entry which is preliminary data.</text>
</comment>
<keyword evidence="2" id="KW-0732">Signal</keyword>
<dbReference type="Pfam" id="PF24092">
    <property type="entry name" value="DUF7373_C"/>
    <property type="match status" value="1"/>
</dbReference>